<reference evidence="2 3" key="1">
    <citation type="submission" date="2023-07" db="EMBL/GenBank/DDBJ databases">
        <title>Sequencing the genomes of 1000 actinobacteria strains.</title>
        <authorList>
            <person name="Klenk H.-P."/>
        </authorList>
    </citation>
    <scope>NUCLEOTIDE SEQUENCE [LARGE SCALE GENOMIC DNA]</scope>
    <source>
        <strain evidence="2 3">DSM 46740</strain>
    </source>
</reference>
<organism evidence="2 3">
    <name type="scientific">Streptosporangium lutulentum</name>
    <dbReference type="NCBI Taxonomy" id="1461250"/>
    <lineage>
        <taxon>Bacteria</taxon>
        <taxon>Bacillati</taxon>
        <taxon>Actinomycetota</taxon>
        <taxon>Actinomycetes</taxon>
        <taxon>Streptosporangiales</taxon>
        <taxon>Streptosporangiaceae</taxon>
        <taxon>Streptosporangium</taxon>
    </lineage>
</organism>
<name>A0ABT9QTK6_9ACTN</name>
<evidence type="ECO:0000313" key="2">
    <source>
        <dbReference type="EMBL" id="MDP9849740.1"/>
    </source>
</evidence>
<proteinExistence type="predicted"/>
<gene>
    <name evidence="2" type="ORF">J2853_008951</name>
</gene>
<sequence length="249" mass="28128">MNEKLRERIAVLRQRMPDRLLHKREGGREVLRQTPQQLVSGQHRFHGKQPPHSFTLRNDDSMRPPESPLAGFIDESIHTDARLYAVGLVLAAPALAEDVRRRLCAVIPTARTPHWSQEDEQTRAALIREIGSLPISARVYGCRFERPKRKEAARARALTWLVHELPSQVRWIVLAEREANQDRHDRRVLGGLAGRPARFEYSHAPFAKEPLLWVADVIVSSTAKALALDEDPAARGLGKILSYVGCESV</sequence>
<evidence type="ECO:0008006" key="4">
    <source>
        <dbReference type="Google" id="ProtNLM"/>
    </source>
</evidence>
<dbReference type="Proteomes" id="UP001225356">
    <property type="component" value="Unassembled WGS sequence"/>
</dbReference>
<protein>
    <recommendedName>
        <fullName evidence="4">DUF3800 domain-containing protein</fullName>
    </recommendedName>
</protein>
<keyword evidence="3" id="KW-1185">Reference proteome</keyword>
<comment type="caution">
    <text evidence="2">The sequence shown here is derived from an EMBL/GenBank/DDBJ whole genome shotgun (WGS) entry which is preliminary data.</text>
</comment>
<evidence type="ECO:0000313" key="3">
    <source>
        <dbReference type="Proteomes" id="UP001225356"/>
    </source>
</evidence>
<dbReference type="RefSeq" id="WP_307567749.1">
    <property type="nucleotide sequence ID" value="NZ_JAUSQU010000001.1"/>
</dbReference>
<feature type="region of interest" description="Disordered" evidence="1">
    <location>
        <begin position="41"/>
        <end position="62"/>
    </location>
</feature>
<accession>A0ABT9QTK6</accession>
<dbReference type="EMBL" id="JAUSQU010000001">
    <property type="protein sequence ID" value="MDP9849740.1"/>
    <property type="molecule type" value="Genomic_DNA"/>
</dbReference>
<evidence type="ECO:0000256" key="1">
    <source>
        <dbReference type="SAM" id="MobiDB-lite"/>
    </source>
</evidence>